<dbReference type="Proteomes" id="UP000070412">
    <property type="component" value="Unassembled WGS sequence"/>
</dbReference>
<reference evidence="4" key="1">
    <citation type="journal article" date="2020" name="PLoS Negl. Trop. Dis.">
        <title>High-quality nuclear genome for Sarcoptes scabiei-A critical resource for a neglected parasite.</title>
        <authorList>
            <person name="Korhonen P.K."/>
            <person name="Gasser R.B."/>
            <person name="Ma G."/>
            <person name="Wang T."/>
            <person name="Stroehlein A.J."/>
            <person name="Young N.D."/>
            <person name="Ang C.S."/>
            <person name="Fernando D.D."/>
            <person name="Lu H.C."/>
            <person name="Taylor S."/>
            <person name="Reynolds S.L."/>
            <person name="Mofiz E."/>
            <person name="Najaraj S.H."/>
            <person name="Gowda H."/>
            <person name="Madugundu A."/>
            <person name="Renuse S."/>
            <person name="Holt D."/>
            <person name="Pandey A."/>
            <person name="Papenfuss A.T."/>
            <person name="Fischer K."/>
        </authorList>
    </citation>
    <scope>NUCLEOTIDE SEQUENCE [LARGE SCALE GENOMIC DNA]</scope>
</reference>
<evidence type="ECO:0000256" key="1">
    <source>
        <dbReference type="SAM" id="Phobius"/>
    </source>
</evidence>
<dbReference type="EMBL" id="WVUK01000065">
    <property type="protein sequence ID" value="KAF7488779.1"/>
    <property type="molecule type" value="Genomic_DNA"/>
</dbReference>
<keyword evidence="1" id="KW-1133">Transmembrane helix</keyword>
<organism evidence="2">
    <name type="scientific">Sarcoptes scabiei</name>
    <name type="common">Itch mite</name>
    <name type="synonym">Acarus scabiei</name>
    <dbReference type="NCBI Taxonomy" id="52283"/>
    <lineage>
        <taxon>Eukaryota</taxon>
        <taxon>Metazoa</taxon>
        <taxon>Ecdysozoa</taxon>
        <taxon>Arthropoda</taxon>
        <taxon>Chelicerata</taxon>
        <taxon>Arachnida</taxon>
        <taxon>Acari</taxon>
        <taxon>Acariformes</taxon>
        <taxon>Sarcoptiformes</taxon>
        <taxon>Astigmata</taxon>
        <taxon>Psoroptidia</taxon>
        <taxon>Sarcoptoidea</taxon>
        <taxon>Sarcoptidae</taxon>
        <taxon>Sarcoptinae</taxon>
        <taxon>Sarcoptes</taxon>
    </lineage>
</organism>
<reference evidence="3" key="3">
    <citation type="submission" date="2022-06" db="UniProtKB">
        <authorList>
            <consortium name="EnsemblMetazoa"/>
        </authorList>
    </citation>
    <scope>IDENTIFICATION</scope>
</reference>
<keyword evidence="1" id="KW-0812">Transmembrane</keyword>
<dbReference type="EnsemblMetazoa" id="SSS_1930s_mrna">
    <property type="protein sequence ID" value="KAF7488779.1"/>
    <property type="gene ID" value="SSS_1930"/>
</dbReference>
<protein>
    <submittedName>
        <fullName evidence="2 3">Uncharacterized protein</fullName>
    </submittedName>
</protein>
<proteinExistence type="predicted"/>
<sequence>MKAIDFCAKNLPLLIALSLILSAFSLFNDFSRKPPEASYFTWFLCLNGHLIFIFSIYRYRLSKRLVNSIEIPSRISLDQIDCDDILELRNRKKLCKPSLSLCTGVASSSLMIFVGAFRSSELNYITIIQNVWSMFLYTQLLLDMVFEIRINLLISNDHKLIALIQISIFILSLTNFLIHLYGSYQVFLANFILMKIPRELFVIDAYTVVAITEWIAILLTAGYFLTFLKLFHENIVISDQSP</sequence>
<reference evidence="2" key="2">
    <citation type="submission" date="2020-01" db="EMBL/GenBank/DDBJ databases">
        <authorList>
            <person name="Korhonen P.K.K."/>
            <person name="Guangxu M.G."/>
            <person name="Wang T.W."/>
            <person name="Stroehlein A.J.S."/>
            <person name="Young N.D."/>
            <person name="Ang C.-S.A."/>
            <person name="Fernando D.W.F."/>
            <person name="Lu H.L."/>
            <person name="Taylor S.T."/>
            <person name="Ehtesham M.E.M."/>
            <person name="Najaraj S.H.N."/>
            <person name="Harsha G.H.G."/>
            <person name="Madugundu A.M."/>
            <person name="Renuse S.R."/>
            <person name="Holt D.H."/>
            <person name="Pandey A.P."/>
            <person name="Papenfuss A.P."/>
            <person name="Gasser R.B.G."/>
            <person name="Fischer K.F."/>
        </authorList>
    </citation>
    <scope>NUCLEOTIDE SEQUENCE</scope>
    <source>
        <strain evidence="2">SSS_KF_BRIS2020</strain>
    </source>
</reference>
<feature type="transmembrane region" description="Helical" evidence="1">
    <location>
        <begin position="99"/>
        <end position="118"/>
    </location>
</feature>
<dbReference type="AlphaFoldDB" id="A0A834R380"/>
<keyword evidence="4" id="KW-1185">Reference proteome</keyword>
<name>A0A834R380_SARSC</name>
<accession>A0A834R380</accession>
<feature type="transmembrane region" description="Helical" evidence="1">
    <location>
        <begin position="7"/>
        <end position="27"/>
    </location>
</feature>
<feature type="transmembrane region" description="Helical" evidence="1">
    <location>
        <begin position="39"/>
        <end position="57"/>
    </location>
</feature>
<gene>
    <name evidence="2" type="ORF">SSS_1930</name>
</gene>
<evidence type="ECO:0000313" key="3">
    <source>
        <dbReference type="EnsemblMetazoa" id="KAF7488779.1"/>
    </source>
</evidence>
<evidence type="ECO:0000313" key="4">
    <source>
        <dbReference type="Proteomes" id="UP000070412"/>
    </source>
</evidence>
<feature type="transmembrane region" description="Helical" evidence="1">
    <location>
        <begin position="201"/>
        <end position="225"/>
    </location>
</feature>
<feature type="transmembrane region" description="Helical" evidence="1">
    <location>
        <begin position="124"/>
        <end position="148"/>
    </location>
</feature>
<evidence type="ECO:0000313" key="2">
    <source>
        <dbReference type="EMBL" id="KAF7488779.1"/>
    </source>
</evidence>
<feature type="transmembrane region" description="Helical" evidence="1">
    <location>
        <begin position="160"/>
        <end position="181"/>
    </location>
</feature>
<keyword evidence="1" id="KW-0472">Membrane</keyword>